<proteinExistence type="inferred from homology"/>
<dbReference type="FunFam" id="3.40.50.720:FF:000084">
    <property type="entry name" value="Short-chain dehydrogenase reductase"/>
    <property type="match status" value="1"/>
</dbReference>
<accession>A0A7X6ID64</accession>
<evidence type="ECO:0000256" key="2">
    <source>
        <dbReference type="ARBA" id="ARBA00023002"/>
    </source>
</evidence>
<comment type="caution">
    <text evidence="5">The sequence shown here is derived from an EMBL/GenBank/DDBJ whole genome shotgun (WGS) entry which is preliminary data.</text>
</comment>
<dbReference type="PRINTS" id="PR00080">
    <property type="entry name" value="SDRFAMILY"/>
</dbReference>
<evidence type="ECO:0000313" key="6">
    <source>
        <dbReference type="Proteomes" id="UP000534783"/>
    </source>
</evidence>
<dbReference type="InterPro" id="IPR036291">
    <property type="entry name" value="NAD(P)-bd_dom_sf"/>
</dbReference>
<evidence type="ECO:0000313" key="5">
    <source>
        <dbReference type="EMBL" id="NKE73240.1"/>
    </source>
</evidence>
<dbReference type="PRINTS" id="PR00081">
    <property type="entry name" value="GDHRDH"/>
</dbReference>
<feature type="domain" description="Ketoreductase" evidence="4">
    <location>
        <begin position="10"/>
        <end position="197"/>
    </location>
</feature>
<dbReference type="Proteomes" id="UP000534783">
    <property type="component" value="Unassembled WGS sequence"/>
</dbReference>
<keyword evidence="6" id="KW-1185">Reference proteome</keyword>
<evidence type="ECO:0000259" key="4">
    <source>
        <dbReference type="SMART" id="SM00822"/>
    </source>
</evidence>
<dbReference type="SUPFAM" id="SSF51735">
    <property type="entry name" value="NAD(P)-binding Rossmann-fold domains"/>
    <property type="match status" value="1"/>
</dbReference>
<organism evidence="5 6">
    <name type="scientific">Candidatus Manganitrophus noduliformans</name>
    <dbReference type="NCBI Taxonomy" id="2606439"/>
    <lineage>
        <taxon>Bacteria</taxon>
        <taxon>Pseudomonadati</taxon>
        <taxon>Nitrospirota</taxon>
        <taxon>Nitrospiria</taxon>
        <taxon>Candidatus Troglogloeales</taxon>
        <taxon>Candidatus Manganitrophaceae</taxon>
        <taxon>Candidatus Manganitrophus</taxon>
    </lineage>
</organism>
<dbReference type="AlphaFoldDB" id="A0A7X6ID64"/>
<sequence>MGTMSHLQDQVAIITGGSSGIGYAVAQAALSEGMRVTISARNKNKLSRALTELKKEVKGEDRLIAVPADVSVAAQVDEMVRETIDKWGQVDLLVNNAGVGQWGAIEEISEEDWDRVQAINLKGTFLCTKAVLPVMKRQRSGYIVNISSLAGKQGMGGASAYSASKFGVIGFTESLLEEGIAHQIRATAICPGFVATPMVASASVPPEEMIPPADIGKIIIDLLHLAPVTVIKEIVVQRRGAID</sequence>
<dbReference type="InterPro" id="IPR057326">
    <property type="entry name" value="KR_dom"/>
</dbReference>
<dbReference type="EMBL" id="VTOW01000005">
    <property type="protein sequence ID" value="NKE73240.1"/>
    <property type="molecule type" value="Genomic_DNA"/>
</dbReference>
<dbReference type="InterPro" id="IPR002347">
    <property type="entry name" value="SDR_fam"/>
</dbReference>
<gene>
    <name evidence="5" type="ORF">MNODULE_21005</name>
</gene>
<dbReference type="Gene3D" id="3.40.50.720">
    <property type="entry name" value="NAD(P)-binding Rossmann-like Domain"/>
    <property type="match status" value="1"/>
</dbReference>
<name>A0A7X6ID64_9BACT</name>
<comment type="similarity">
    <text evidence="1 3">Belongs to the short-chain dehydrogenases/reductases (SDR) family.</text>
</comment>
<evidence type="ECO:0000256" key="1">
    <source>
        <dbReference type="ARBA" id="ARBA00006484"/>
    </source>
</evidence>
<protein>
    <submittedName>
        <fullName evidence="5">SDR family NAD(P)-dependent oxidoreductase</fullName>
    </submittedName>
</protein>
<dbReference type="PANTHER" id="PTHR42760">
    <property type="entry name" value="SHORT-CHAIN DEHYDROGENASES/REDUCTASES FAMILY MEMBER"/>
    <property type="match status" value="1"/>
</dbReference>
<dbReference type="GO" id="GO:0016616">
    <property type="term" value="F:oxidoreductase activity, acting on the CH-OH group of donors, NAD or NADP as acceptor"/>
    <property type="evidence" value="ECO:0007669"/>
    <property type="project" value="TreeGrafter"/>
</dbReference>
<reference evidence="5 6" key="1">
    <citation type="journal article" date="2020" name="Nature">
        <title>Bacterial chemolithoautotrophy via manganese oxidation.</title>
        <authorList>
            <person name="Yu H."/>
            <person name="Leadbetter J.R."/>
        </authorList>
    </citation>
    <scope>NUCLEOTIDE SEQUENCE [LARGE SCALE GENOMIC DNA]</scope>
    <source>
        <strain evidence="5 6">Mn-1</strain>
    </source>
</reference>
<evidence type="ECO:0000256" key="3">
    <source>
        <dbReference type="RuleBase" id="RU000363"/>
    </source>
</evidence>
<keyword evidence="2" id="KW-0560">Oxidoreductase</keyword>
<dbReference type="SMART" id="SM00822">
    <property type="entry name" value="PKS_KR"/>
    <property type="match status" value="1"/>
</dbReference>
<dbReference type="PANTHER" id="PTHR42760:SF37">
    <property type="entry name" value="CLAVALDEHYDE DEHYDROGENASE"/>
    <property type="match status" value="1"/>
</dbReference>
<dbReference type="Pfam" id="PF00106">
    <property type="entry name" value="adh_short"/>
    <property type="match status" value="1"/>
</dbReference>
<dbReference type="CDD" id="cd05233">
    <property type="entry name" value="SDR_c"/>
    <property type="match status" value="1"/>
</dbReference>